<dbReference type="InterPro" id="IPR055060">
    <property type="entry name" value="ACOX_C_alpha1"/>
</dbReference>
<dbReference type="Gene3D" id="2.40.110.10">
    <property type="entry name" value="Butyryl-CoA Dehydrogenase, subunit A, domain 2"/>
    <property type="match status" value="1"/>
</dbReference>
<dbReference type="SUPFAM" id="SSF56645">
    <property type="entry name" value="Acyl-CoA dehydrogenase NM domain-like"/>
    <property type="match status" value="1"/>
</dbReference>
<dbReference type="PANTHER" id="PTHR10909:SF382">
    <property type="entry name" value="ACYL-COENZYME A OXIDASE"/>
    <property type="match status" value="1"/>
</dbReference>
<proteinExistence type="predicted"/>
<dbReference type="PANTHER" id="PTHR10909">
    <property type="entry name" value="ELECTRON TRANSPORT OXIDOREDUCTASE"/>
    <property type="match status" value="1"/>
</dbReference>
<dbReference type="EMBL" id="MU250568">
    <property type="protein sequence ID" value="KAG7440704.1"/>
    <property type="molecule type" value="Genomic_DNA"/>
</dbReference>
<protein>
    <submittedName>
        <fullName evidence="2">Acyl-CoA dehydrogenase NM domain-like protein</fullName>
    </submittedName>
</protein>
<dbReference type="Pfam" id="PF22924">
    <property type="entry name" value="ACOX_C_alpha1"/>
    <property type="match status" value="1"/>
</dbReference>
<dbReference type="GO" id="GO:0055088">
    <property type="term" value="P:lipid homeostasis"/>
    <property type="evidence" value="ECO:0007669"/>
    <property type="project" value="TreeGrafter"/>
</dbReference>
<dbReference type="InterPro" id="IPR036250">
    <property type="entry name" value="AcylCo_DH-like_C"/>
</dbReference>
<dbReference type="InterPro" id="IPR009100">
    <property type="entry name" value="AcylCoA_DH/oxidase_NM_dom_sf"/>
</dbReference>
<dbReference type="Gene3D" id="1.20.140.10">
    <property type="entry name" value="Butyryl-CoA Dehydrogenase, subunit A, domain 3"/>
    <property type="match status" value="1"/>
</dbReference>
<dbReference type="GO" id="GO:0005504">
    <property type="term" value="F:fatty acid binding"/>
    <property type="evidence" value="ECO:0007669"/>
    <property type="project" value="TreeGrafter"/>
</dbReference>
<dbReference type="GO" id="GO:0005777">
    <property type="term" value="C:peroxisome"/>
    <property type="evidence" value="ECO:0007669"/>
    <property type="project" value="InterPro"/>
</dbReference>
<dbReference type="GO" id="GO:0071949">
    <property type="term" value="F:FAD binding"/>
    <property type="evidence" value="ECO:0007669"/>
    <property type="project" value="InterPro"/>
</dbReference>
<dbReference type="GeneID" id="66110683"/>
<accession>A0A9P8AMG1</accession>
<dbReference type="SUPFAM" id="SSF47203">
    <property type="entry name" value="Acyl-CoA dehydrogenase C-terminal domain-like"/>
    <property type="match status" value="1"/>
</dbReference>
<organism evidence="2 3">
    <name type="scientific">Guyanagaster necrorhizus</name>
    <dbReference type="NCBI Taxonomy" id="856835"/>
    <lineage>
        <taxon>Eukaryota</taxon>
        <taxon>Fungi</taxon>
        <taxon>Dikarya</taxon>
        <taxon>Basidiomycota</taxon>
        <taxon>Agaricomycotina</taxon>
        <taxon>Agaricomycetes</taxon>
        <taxon>Agaricomycetidae</taxon>
        <taxon>Agaricales</taxon>
        <taxon>Marasmiineae</taxon>
        <taxon>Physalacriaceae</taxon>
        <taxon>Guyanagaster</taxon>
    </lineage>
</organism>
<dbReference type="GO" id="GO:0033540">
    <property type="term" value="P:fatty acid beta-oxidation using acyl-CoA oxidase"/>
    <property type="evidence" value="ECO:0007669"/>
    <property type="project" value="TreeGrafter"/>
</dbReference>
<dbReference type="AlphaFoldDB" id="A0A9P8AMG1"/>
<gene>
    <name evidence="2" type="ORF">BT62DRAFT_956765</name>
</gene>
<keyword evidence="3" id="KW-1185">Reference proteome</keyword>
<comment type="caution">
    <text evidence="2">The sequence shown here is derived from an EMBL/GenBank/DDBJ whole genome shotgun (WGS) entry which is preliminary data.</text>
</comment>
<dbReference type="GO" id="GO:0003997">
    <property type="term" value="F:acyl-CoA oxidase activity"/>
    <property type="evidence" value="ECO:0007669"/>
    <property type="project" value="InterPro"/>
</dbReference>
<dbReference type="Proteomes" id="UP000812287">
    <property type="component" value="Unassembled WGS sequence"/>
</dbReference>
<sequence>MRSTSQLATTTLWQIRSENLSFEERVKLTYERCKSVVQHFNLTAEDVLNVTPRYWEFHNDPILVMDFSVGTILTIHYNLCIGTLAMYLDHRPDLKDIVDRLLSFELNGQYCLTELGHGLDVINMETTATLLQSGEFELHTPVAHAAKFMPPTSPSGVPCVSIVHGRLLVRGQDHGPKVFLVNLHDGRNMNEGIISKVLSPRGGARPVKHCLTYFKNVHLPSSALLGSLDRPKNLRTAFFFNISRVISGTLSMGTFGISSMMISSYIAAKYSLRRRVVDSSTGQPREIMSFVTQSTPVLAAIAQTLVLAAFGETSREKYVNAEDLSVKHFIAAIFKTTVMKLTSTTTLTLGMRCGAQGLSEVNQISVLNADMRGATIAEGDILAISIRFAIDVLLGRLSPPPTAYPNSLLHKREQDLLMVLYTKLASFPDHRNTPAERVLLPHCQPLIEAIGLRMAYDAACERNLDSAIVDMFVASAMVADPAWFSEKGKVSREKQIEFEVGAASALLPQLDQLLEMLDVEPYAVAPIVSNQRWDRYVESLETHGDSKL</sequence>
<dbReference type="RefSeq" id="XP_043034204.1">
    <property type="nucleotide sequence ID" value="XM_043188386.1"/>
</dbReference>
<dbReference type="OrthoDB" id="538336at2759"/>
<evidence type="ECO:0000259" key="1">
    <source>
        <dbReference type="Pfam" id="PF22924"/>
    </source>
</evidence>
<evidence type="ECO:0000313" key="3">
    <source>
        <dbReference type="Proteomes" id="UP000812287"/>
    </source>
</evidence>
<name>A0A9P8AMG1_9AGAR</name>
<dbReference type="InterPro" id="IPR046373">
    <property type="entry name" value="Acyl-CoA_Oxase/DH_mid-dom_sf"/>
</dbReference>
<dbReference type="InterPro" id="IPR012258">
    <property type="entry name" value="Acyl-CoA_oxidase"/>
</dbReference>
<reference evidence="2" key="1">
    <citation type="submission" date="2020-11" db="EMBL/GenBank/DDBJ databases">
        <title>Adaptations for nitrogen fixation in a non-lichenized fungal sporocarp promotes dispersal by wood-feeding termites.</title>
        <authorList>
            <consortium name="DOE Joint Genome Institute"/>
            <person name="Koch R.A."/>
            <person name="Yoon G."/>
            <person name="Arayal U."/>
            <person name="Lail K."/>
            <person name="Amirebrahimi M."/>
            <person name="Labutti K."/>
            <person name="Lipzen A."/>
            <person name="Riley R."/>
            <person name="Barry K."/>
            <person name="Henrissat B."/>
            <person name="Grigoriev I.V."/>
            <person name="Herr J.R."/>
            <person name="Aime M.C."/>
        </authorList>
    </citation>
    <scope>NUCLEOTIDE SEQUENCE</scope>
    <source>
        <strain evidence="2">MCA 3950</strain>
    </source>
</reference>
<evidence type="ECO:0000313" key="2">
    <source>
        <dbReference type="EMBL" id="KAG7440704.1"/>
    </source>
</evidence>
<feature type="domain" description="Acyl-CoA oxidase C-alpha1" evidence="1">
    <location>
        <begin position="262"/>
        <end position="382"/>
    </location>
</feature>